<reference evidence="2 3" key="1">
    <citation type="submission" date="2017-09" db="EMBL/GenBank/DDBJ databases">
        <title>WGS assembly of Aquilegia coerulea Goldsmith.</title>
        <authorList>
            <person name="Hodges S."/>
            <person name="Kramer E."/>
            <person name="Nordborg M."/>
            <person name="Tomkins J."/>
            <person name="Borevitz J."/>
            <person name="Derieg N."/>
            <person name="Yan J."/>
            <person name="Mihaltcheva S."/>
            <person name="Hayes R.D."/>
            <person name="Rokhsar D."/>
        </authorList>
    </citation>
    <scope>NUCLEOTIDE SEQUENCE [LARGE SCALE GENOMIC DNA]</scope>
    <source>
        <strain evidence="3">cv. Goldsmith</strain>
    </source>
</reference>
<protein>
    <submittedName>
        <fullName evidence="2">Uncharacterized protein</fullName>
    </submittedName>
</protein>
<feature type="compositionally biased region" description="Low complexity" evidence="1">
    <location>
        <begin position="120"/>
        <end position="130"/>
    </location>
</feature>
<feature type="region of interest" description="Disordered" evidence="1">
    <location>
        <begin position="94"/>
        <end position="153"/>
    </location>
</feature>
<feature type="region of interest" description="Disordered" evidence="1">
    <location>
        <begin position="223"/>
        <end position="250"/>
    </location>
</feature>
<feature type="compositionally biased region" description="Basic and acidic residues" evidence="1">
    <location>
        <begin position="131"/>
        <end position="143"/>
    </location>
</feature>
<feature type="compositionally biased region" description="Polar residues" evidence="1">
    <location>
        <begin position="326"/>
        <end position="335"/>
    </location>
</feature>
<keyword evidence="3" id="KW-1185">Reference proteome</keyword>
<evidence type="ECO:0000256" key="1">
    <source>
        <dbReference type="SAM" id="MobiDB-lite"/>
    </source>
</evidence>
<organism evidence="2 3">
    <name type="scientific">Aquilegia coerulea</name>
    <name type="common">Rocky mountain columbine</name>
    <dbReference type="NCBI Taxonomy" id="218851"/>
    <lineage>
        <taxon>Eukaryota</taxon>
        <taxon>Viridiplantae</taxon>
        <taxon>Streptophyta</taxon>
        <taxon>Embryophyta</taxon>
        <taxon>Tracheophyta</taxon>
        <taxon>Spermatophyta</taxon>
        <taxon>Magnoliopsida</taxon>
        <taxon>Ranunculales</taxon>
        <taxon>Ranunculaceae</taxon>
        <taxon>Thalictroideae</taxon>
        <taxon>Aquilegia</taxon>
    </lineage>
</organism>
<dbReference type="Proteomes" id="UP000230069">
    <property type="component" value="Unassembled WGS sequence"/>
</dbReference>
<feature type="compositionally biased region" description="Basic and acidic residues" evidence="1">
    <location>
        <begin position="234"/>
        <end position="248"/>
    </location>
</feature>
<sequence>MEPANIDWNNIESIFVVDELYENINAPKWVDFSAPDDYVDDEAWFCKPECRHPKTVEDFRKSSFVSKVKHFRSQTLSSLSENFPLRDRNLRDENMKNRKWNKSKTCNSSSDRLQEDQENENPNNSETTPSKTEKRKPFEERKSPKLKSIPSSSNLFAGRDILNQITDFCSELKKMVLKSKEESEISKKLSTKSDETKSLLEKESSGNVLKEIDRENKPLLEVKKGISETVDTSNENKPRKLKRNEKENSPITMDVKMIKHAQEEKLLQVRTNPPSPQCFSAYREPLRRAKPTTPLKPSKTIRAVDKGVLQEVEQNNRVDREPPSTPQNISVDKATPQNISVAGKEARTMEMFWILKPCLAK</sequence>
<evidence type="ECO:0000313" key="2">
    <source>
        <dbReference type="EMBL" id="PIA48518.1"/>
    </source>
</evidence>
<gene>
    <name evidence="2" type="ORF">AQUCO_01400833v1</name>
</gene>
<dbReference type="PANTHER" id="PTHR36373:SF1">
    <property type="entry name" value="EXPRESSED PROTEIN"/>
    <property type="match status" value="1"/>
</dbReference>
<evidence type="ECO:0000313" key="3">
    <source>
        <dbReference type="Proteomes" id="UP000230069"/>
    </source>
</evidence>
<dbReference type="InParanoid" id="A0A2G5DYD1"/>
<feature type="region of interest" description="Disordered" evidence="1">
    <location>
        <begin position="314"/>
        <end position="335"/>
    </location>
</feature>
<dbReference type="PANTHER" id="PTHR36373">
    <property type="entry name" value="EXPRESSED PROTEIN"/>
    <property type="match status" value="1"/>
</dbReference>
<dbReference type="EMBL" id="KZ305031">
    <property type="protein sequence ID" value="PIA48518.1"/>
    <property type="molecule type" value="Genomic_DNA"/>
</dbReference>
<name>A0A2G5DYD1_AQUCA</name>
<dbReference type="OrthoDB" id="1924112at2759"/>
<dbReference type="AlphaFoldDB" id="A0A2G5DYD1"/>
<proteinExistence type="predicted"/>
<feature type="region of interest" description="Disordered" evidence="1">
    <location>
        <begin position="180"/>
        <end position="199"/>
    </location>
</feature>
<dbReference type="FunCoup" id="A0A2G5DYD1">
    <property type="interactions" value="236"/>
</dbReference>
<accession>A0A2G5DYD1</accession>
<dbReference type="STRING" id="218851.A0A2G5DYD1"/>